<evidence type="ECO:0000313" key="6">
    <source>
        <dbReference type="Proteomes" id="UP001190700"/>
    </source>
</evidence>
<name>A0AAE0BZX4_9CHLO</name>
<dbReference type="GO" id="GO:0015031">
    <property type="term" value="P:protein transport"/>
    <property type="evidence" value="ECO:0007669"/>
    <property type="project" value="UniProtKB-KW"/>
</dbReference>
<dbReference type="SUPFAM" id="SSF47661">
    <property type="entry name" value="t-snare proteins"/>
    <property type="match status" value="1"/>
</dbReference>
<evidence type="ECO:0000256" key="1">
    <source>
        <dbReference type="ARBA" id="ARBA00022927"/>
    </source>
</evidence>
<dbReference type="Gene3D" id="1.20.58.90">
    <property type="match status" value="1"/>
</dbReference>
<feature type="domain" description="Syntaxin 6/10/61 N-terminal" evidence="4">
    <location>
        <begin position="46"/>
        <end position="142"/>
    </location>
</feature>
<evidence type="ECO:0000256" key="3">
    <source>
        <dbReference type="SAM" id="MobiDB-lite"/>
    </source>
</evidence>
<keyword evidence="1" id="KW-0653">Protein transport</keyword>
<comment type="subcellular location">
    <subcellularLocation>
        <location evidence="2">Endomembrane system</location>
        <topology evidence="2">Single-pass type IV membrane protein</topology>
    </subcellularLocation>
</comment>
<dbReference type="GO" id="GO:0016020">
    <property type="term" value="C:membrane"/>
    <property type="evidence" value="ECO:0007669"/>
    <property type="project" value="InterPro"/>
</dbReference>
<dbReference type="InterPro" id="IPR015260">
    <property type="entry name" value="Syntaxin-6/10/61_N"/>
</dbReference>
<organism evidence="5 6">
    <name type="scientific">Cymbomonas tetramitiformis</name>
    <dbReference type="NCBI Taxonomy" id="36881"/>
    <lineage>
        <taxon>Eukaryota</taxon>
        <taxon>Viridiplantae</taxon>
        <taxon>Chlorophyta</taxon>
        <taxon>Pyramimonadophyceae</taxon>
        <taxon>Pyramimonadales</taxon>
        <taxon>Pyramimonadaceae</taxon>
        <taxon>Cymbomonas</taxon>
    </lineage>
</organism>
<dbReference type="GO" id="GO:0012505">
    <property type="term" value="C:endomembrane system"/>
    <property type="evidence" value="ECO:0007669"/>
    <property type="project" value="UniProtKB-SubCell"/>
</dbReference>
<proteinExistence type="predicted"/>
<reference evidence="5 6" key="1">
    <citation type="journal article" date="2015" name="Genome Biol. Evol.">
        <title>Comparative Genomics of a Bacterivorous Green Alga Reveals Evolutionary Causalities and Consequences of Phago-Mixotrophic Mode of Nutrition.</title>
        <authorList>
            <person name="Burns J.A."/>
            <person name="Paasch A."/>
            <person name="Narechania A."/>
            <person name="Kim E."/>
        </authorList>
    </citation>
    <scope>NUCLEOTIDE SEQUENCE [LARGE SCALE GENOMIC DNA]</scope>
    <source>
        <strain evidence="5 6">PLY_AMNH</strain>
    </source>
</reference>
<gene>
    <name evidence="5" type="ORF">CYMTET_45476</name>
</gene>
<sequence>MSDFRGTLGNVKAMPELDAEAVRREMAGDHKSPSNFVTEPVVWEADPFYEAAEQVQVDLDDLQGSMSSLRRASAEERRNSDFEFEKGEIVAGCDSIQQEVNDFLEVLRITGQKLDQFHISPEELERRYQFVNALKKQLADIRAEVKTLLRTPASSTGPGEAAAEIKGEDGQNESPTSEIRDEVVEVSKPVEKPTGVLLGDLGRMPAWDLARLQEEERSKAEGRILKIYTDIENGSDRQEAGSSGGGARSHFLHFRPEPFLRRAQDEIARSVLKFASTVVNMEPSQLASIAFFFIGVYGLHTFYSHDESLV</sequence>
<dbReference type="GO" id="GO:0048193">
    <property type="term" value="P:Golgi vesicle transport"/>
    <property type="evidence" value="ECO:0007669"/>
    <property type="project" value="InterPro"/>
</dbReference>
<dbReference type="Pfam" id="PF09177">
    <property type="entry name" value="STX6_10_61_N"/>
    <property type="match status" value="1"/>
</dbReference>
<accession>A0AAE0BZX4</accession>
<protein>
    <recommendedName>
        <fullName evidence="4">Syntaxin 6/10/61 N-terminal domain-containing protein</fullName>
    </recommendedName>
</protein>
<evidence type="ECO:0000313" key="5">
    <source>
        <dbReference type="EMBL" id="KAK3244925.1"/>
    </source>
</evidence>
<dbReference type="InterPro" id="IPR010989">
    <property type="entry name" value="SNARE"/>
</dbReference>
<dbReference type="Proteomes" id="UP001190700">
    <property type="component" value="Unassembled WGS sequence"/>
</dbReference>
<keyword evidence="6" id="KW-1185">Reference proteome</keyword>
<dbReference type="AlphaFoldDB" id="A0AAE0BZX4"/>
<keyword evidence="1" id="KW-0813">Transport</keyword>
<dbReference type="EMBL" id="LGRX02031216">
    <property type="protein sequence ID" value="KAK3244925.1"/>
    <property type="molecule type" value="Genomic_DNA"/>
</dbReference>
<comment type="caution">
    <text evidence="5">The sequence shown here is derived from an EMBL/GenBank/DDBJ whole genome shotgun (WGS) entry which is preliminary data.</text>
</comment>
<feature type="region of interest" description="Disordered" evidence="3">
    <location>
        <begin position="151"/>
        <end position="179"/>
    </location>
</feature>
<evidence type="ECO:0000256" key="2">
    <source>
        <dbReference type="ARBA" id="ARBA00046280"/>
    </source>
</evidence>
<evidence type="ECO:0000259" key="4">
    <source>
        <dbReference type="Pfam" id="PF09177"/>
    </source>
</evidence>